<dbReference type="EMBL" id="VCYH01000001">
    <property type="protein sequence ID" value="MDN7023820.1"/>
    <property type="molecule type" value="Genomic_DNA"/>
</dbReference>
<proteinExistence type="predicted"/>
<evidence type="ECO:0000313" key="1">
    <source>
        <dbReference type="EMBL" id="MDN7023820.1"/>
    </source>
</evidence>
<gene>
    <name evidence="1" type="ORF">FGU65_02735</name>
</gene>
<protein>
    <submittedName>
        <fullName evidence="1">Uncharacterized protein</fullName>
    </submittedName>
</protein>
<sequence>MPAVRIGDDNELVQQPQPFKNEYELQEVLADHPILLTGRDDTALVTISREMPLAGGFADIFLIDTDGLPVIALVKLARDGETGRDVTGELCDHLSAVAALPFDEADARSGGLLAATLELMADVAEEEHRTEYLAQLEGSVAANLQAGRIRGIVVIDSAPADLIRQIAYLAEQSDLDLRLLVVERYRLGRAEYFYHSRCLVSGGDAGREARQQRLRFRRAVGIFSKMKPPVFSLRTAGSEAVRVSRDGWPAAVRYTFCDQRDAISLEVQVRRDECPRVAEFLPRLRDHLPTVIPDAQQVELADDDAGWTRLQLVFSEETDPVRIARAMLRLCMTEKDITTLLQGGSRDLP</sequence>
<reference evidence="1" key="1">
    <citation type="submission" date="2019-05" db="EMBL/GenBank/DDBJ databases">
        <title>Methanoculleus sp. FWC-SCC1, a methanogenic archaeon isolated from deep marine cold seep.</title>
        <authorList>
            <person name="Chen Y.-W."/>
            <person name="Chen S.-C."/>
            <person name="Teng N.-H."/>
            <person name="Lai M.-C."/>
        </authorList>
    </citation>
    <scope>NUCLEOTIDE SEQUENCE</scope>
    <source>
        <strain evidence="1">FWC-SCC1</strain>
    </source>
</reference>
<name>A0ABT8M7B4_9EURY</name>
<evidence type="ECO:0000313" key="2">
    <source>
        <dbReference type="Proteomes" id="UP001168338"/>
    </source>
</evidence>
<dbReference type="Gene3D" id="3.40.1350.10">
    <property type="match status" value="1"/>
</dbReference>
<dbReference type="InterPro" id="IPR011856">
    <property type="entry name" value="tRNA_endonuc-like_dom_sf"/>
</dbReference>
<accession>A0ABT8M7B4</accession>
<dbReference type="RefSeq" id="WP_301662879.1">
    <property type="nucleotide sequence ID" value="NZ_VCYH01000001.1"/>
</dbReference>
<comment type="caution">
    <text evidence="1">The sequence shown here is derived from an EMBL/GenBank/DDBJ whole genome shotgun (WGS) entry which is preliminary data.</text>
</comment>
<keyword evidence="2" id="KW-1185">Reference proteome</keyword>
<organism evidence="1 2">
    <name type="scientific">Methanoculleus frigidifontis</name>
    <dbReference type="NCBI Taxonomy" id="2584085"/>
    <lineage>
        <taxon>Archaea</taxon>
        <taxon>Methanobacteriati</taxon>
        <taxon>Methanobacteriota</taxon>
        <taxon>Stenosarchaea group</taxon>
        <taxon>Methanomicrobia</taxon>
        <taxon>Methanomicrobiales</taxon>
        <taxon>Methanomicrobiaceae</taxon>
        <taxon>Methanoculleus</taxon>
    </lineage>
</organism>
<dbReference type="Proteomes" id="UP001168338">
    <property type="component" value="Unassembled WGS sequence"/>
</dbReference>